<dbReference type="KEGG" id="pace:A6070_09500"/>
<evidence type="ECO:0000313" key="2">
    <source>
        <dbReference type="EMBL" id="APG23739.1"/>
    </source>
</evidence>
<sequence>MIAHGKNLVRFLFVFALFFGIAGANAWGASVMSQNKVPGQVESKARRLMHDLRKEGFEVARGYFKIWSIEECEYTFQKMGMCYGNNPAAPYITFAVPPWPEEFVDPVTSTMWGPSEPGYIDVYRFDPREAIVILGQLPPPASYFSEMTYLFSRWGTIVEDNPRYREIEEDLGDFVHIFFQQVPSAPERYQAVSSLSNAVNNVVIEQSSGSAFGQIRHIIITPDKFMDRAVRKSFARISVKDEEVFTEQIPSDMNIGLYEDADDFFTFFRYAHPDPDETIAADDWRKELPMVVLRVRDSRTNRHPETYPPVELEERTAEDEHWLEPDVGRLLEAVAEKWGQPCAEEGCTDRAENFRDVQNAPIHLIGSLCNEYNQDCIGDNWDAAYQLLLPKSLDDGQIYAVAGTLGTETGNATYVALSINQRSHFKGIKNIPHEEITGSANGYSPDVDNTDKLFLVYFTRDCSDLKDLTDGHCVEIPTTLIPVGDSIVLAVRDYIKPGTRRGPNSSLVLPSRMLQLERPTEEGEIP</sequence>
<keyword evidence="3" id="KW-1185">Reference proteome</keyword>
<dbReference type="AlphaFoldDB" id="A0A1L3GD18"/>
<feature type="region of interest" description="Disordered" evidence="1">
    <location>
        <begin position="506"/>
        <end position="526"/>
    </location>
</feature>
<organism evidence="2 3">
    <name type="scientific">Syntrophotalea acetylenica</name>
    <name type="common">Pelobacter acetylenicus</name>
    <dbReference type="NCBI Taxonomy" id="29542"/>
    <lineage>
        <taxon>Bacteria</taxon>
        <taxon>Pseudomonadati</taxon>
        <taxon>Thermodesulfobacteriota</taxon>
        <taxon>Desulfuromonadia</taxon>
        <taxon>Desulfuromonadales</taxon>
        <taxon>Syntrophotaleaceae</taxon>
        <taxon>Syntrophotalea</taxon>
    </lineage>
</organism>
<dbReference type="EMBL" id="CP015518">
    <property type="protein sequence ID" value="APG23739.1"/>
    <property type="molecule type" value="Genomic_DNA"/>
</dbReference>
<evidence type="ECO:0000313" key="3">
    <source>
        <dbReference type="Proteomes" id="UP000182264"/>
    </source>
</evidence>
<protein>
    <submittedName>
        <fullName evidence="2">Uncharacterized protein</fullName>
    </submittedName>
</protein>
<dbReference type="Proteomes" id="UP000182264">
    <property type="component" value="Chromosome"/>
</dbReference>
<dbReference type="RefSeq" id="WP_072285549.1">
    <property type="nucleotide sequence ID" value="NZ_CP015455.1"/>
</dbReference>
<proteinExistence type="predicted"/>
<evidence type="ECO:0000256" key="1">
    <source>
        <dbReference type="SAM" id="MobiDB-lite"/>
    </source>
</evidence>
<accession>A0A1L3GD18</accession>
<dbReference type="STRING" id="29542.A6070_09500"/>
<gene>
    <name evidence="2" type="ORF">A7E75_00890</name>
</gene>
<reference evidence="2 3" key="1">
    <citation type="journal article" date="2017" name="Genome Announc.">
        <title>Complete Genome Sequences of Two Acetylene-Fermenting Pelobacter acetylenicus Strains.</title>
        <authorList>
            <person name="Sutton J.M."/>
            <person name="Baesman S.M."/>
            <person name="Fierst J.L."/>
            <person name="Poret-Peterson A.T."/>
            <person name="Oremland R.S."/>
            <person name="Dunlap D.S."/>
            <person name="Akob D.M."/>
        </authorList>
    </citation>
    <scope>NUCLEOTIDE SEQUENCE [LARGE SCALE GENOMIC DNA]</scope>
    <source>
        <strain evidence="2 3">DSM 3247</strain>
    </source>
</reference>
<name>A0A1L3GD18_SYNAC</name>
<dbReference type="OrthoDB" id="5406074at2"/>